<dbReference type="Pfam" id="PF07508">
    <property type="entry name" value="Recombinase"/>
    <property type="match status" value="1"/>
</dbReference>
<dbReference type="EMBL" id="CP127173">
    <property type="protein sequence ID" value="WIV57434.1"/>
    <property type="molecule type" value="Genomic_DNA"/>
</dbReference>
<organism evidence="4 5">
    <name type="scientific">Amycolatopsis nalaikhensis</name>
    <dbReference type="NCBI Taxonomy" id="715472"/>
    <lineage>
        <taxon>Bacteria</taxon>
        <taxon>Bacillati</taxon>
        <taxon>Actinomycetota</taxon>
        <taxon>Actinomycetes</taxon>
        <taxon>Pseudonocardiales</taxon>
        <taxon>Pseudonocardiaceae</taxon>
        <taxon>Amycolatopsis</taxon>
    </lineage>
</organism>
<feature type="domain" description="Recombinase" evidence="3">
    <location>
        <begin position="177"/>
        <end position="320"/>
    </location>
</feature>
<evidence type="ECO:0000256" key="1">
    <source>
        <dbReference type="SAM" id="Coils"/>
    </source>
</evidence>
<dbReference type="SMART" id="SM00857">
    <property type="entry name" value="Resolvase"/>
    <property type="match status" value="1"/>
</dbReference>
<evidence type="ECO:0000256" key="2">
    <source>
        <dbReference type="SAM" id="MobiDB-lite"/>
    </source>
</evidence>
<dbReference type="InterPro" id="IPR006119">
    <property type="entry name" value="Resolv_N"/>
</dbReference>
<gene>
    <name evidence="4" type="ORF">QP939_01705</name>
</gene>
<dbReference type="InterPro" id="IPR038109">
    <property type="entry name" value="DNA_bind_recomb_sf"/>
</dbReference>
<dbReference type="PROSITE" id="PS51737">
    <property type="entry name" value="RECOMBINASE_DNA_BIND"/>
    <property type="match status" value="1"/>
</dbReference>
<feature type="region of interest" description="Disordered" evidence="2">
    <location>
        <begin position="174"/>
        <end position="193"/>
    </location>
</feature>
<proteinExistence type="predicted"/>
<sequence>MNTLPDDVTSERTRALAYYRISDDPSESGRSIERQQGEAHQTAVREGVTIAPTDEFQDTDSASIFGIERGVVRDDWDRMIATLNREGATIHMVILSEMSRGTREQVEYQNLAQACRRHNVVINVKGRNFDPEDAADDFQLGLEVLLAQQEARRISNRSRKGIAGSIRNGRAPAGRVPFGFYRPPRDPGEPVTQYPHERNAKAVEAAAKAIVAGDKNLGDIEREWNALAAEDRKQEMVKLAELAKLNKWSETDREYTRRVRAIERRNKWNRQSVRKALMNPALIGRRKVGKDTVQGNWEGILSEELYYALYATLTDSERRTSPGPTSNTLLAAIGVCGVCGERLRTKDKYYTCRKSNCVMKSRDWCDTLAVEALNALLCAKIRDEMSSEIRGYDPAVTNAEEFERAQKELQAARDTMTEFQSEAAKSGLTPAAVVATLRGYEENVESAQRKVEALAKTQTREADPLTEQVKARIEALELARLEFDTERRDMTPLVVTMTFHDHIVETAREMLESAELPTRRRWLKDGFTITLNRTPSNKRVDVMNPATLQIIPRTGWDAIGDSYRPWWTKPGNAGTVNGVVVRISGEAPKPNRPKRDA</sequence>
<dbReference type="Proteomes" id="UP001227101">
    <property type="component" value="Chromosome"/>
</dbReference>
<dbReference type="SUPFAM" id="SSF53041">
    <property type="entry name" value="Resolvase-like"/>
    <property type="match status" value="1"/>
</dbReference>
<accession>A0ABY8XP78</accession>
<name>A0ABY8XP78_9PSEU</name>
<keyword evidence="1" id="KW-0175">Coiled coil</keyword>
<feature type="coiled-coil region" evidence="1">
    <location>
        <begin position="402"/>
        <end position="457"/>
    </location>
</feature>
<protein>
    <submittedName>
        <fullName evidence="4">Recombinase family protein</fullName>
    </submittedName>
</protein>
<dbReference type="PANTHER" id="PTHR30461:SF23">
    <property type="entry name" value="DNA RECOMBINASE-RELATED"/>
    <property type="match status" value="1"/>
</dbReference>
<evidence type="ECO:0000313" key="5">
    <source>
        <dbReference type="Proteomes" id="UP001227101"/>
    </source>
</evidence>
<keyword evidence="5" id="KW-1185">Reference proteome</keyword>
<dbReference type="InterPro" id="IPR036162">
    <property type="entry name" value="Resolvase-like_N_sf"/>
</dbReference>
<dbReference type="PANTHER" id="PTHR30461">
    <property type="entry name" value="DNA-INVERTASE FROM LAMBDOID PROPHAGE"/>
    <property type="match status" value="1"/>
</dbReference>
<dbReference type="InterPro" id="IPR050639">
    <property type="entry name" value="SSR_resolvase"/>
</dbReference>
<dbReference type="InterPro" id="IPR011109">
    <property type="entry name" value="DNA_bind_recombinase_dom"/>
</dbReference>
<dbReference type="Gene3D" id="3.40.50.1390">
    <property type="entry name" value="Resolvase, N-terminal catalytic domain"/>
    <property type="match status" value="1"/>
</dbReference>
<evidence type="ECO:0000259" key="3">
    <source>
        <dbReference type="PROSITE" id="PS51737"/>
    </source>
</evidence>
<feature type="region of interest" description="Disordered" evidence="2">
    <location>
        <begin position="22"/>
        <end position="44"/>
    </location>
</feature>
<dbReference type="Gene3D" id="3.90.1750.20">
    <property type="entry name" value="Putative Large Serine Recombinase, Chain B, Domain 2"/>
    <property type="match status" value="1"/>
</dbReference>
<reference evidence="4 5" key="1">
    <citation type="submission" date="2023-06" db="EMBL/GenBank/DDBJ databases">
        <authorList>
            <person name="Oyuntsetseg B."/>
            <person name="Kim S.B."/>
        </authorList>
    </citation>
    <scope>NUCLEOTIDE SEQUENCE [LARGE SCALE GENOMIC DNA]</scope>
    <source>
        <strain evidence="4 5">2-2</strain>
    </source>
</reference>
<dbReference type="RefSeq" id="WP_285454703.1">
    <property type="nucleotide sequence ID" value="NZ_CP127173.1"/>
</dbReference>
<dbReference type="Pfam" id="PF00239">
    <property type="entry name" value="Resolvase"/>
    <property type="match status" value="1"/>
</dbReference>
<evidence type="ECO:0000313" key="4">
    <source>
        <dbReference type="EMBL" id="WIV57434.1"/>
    </source>
</evidence>
<dbReference type="CDD" id="cd00338">
    <property type="entry name" value="Ser_Recombinase"/>
    <property type="match status" value="1"/>
</dbReference>